<dbReference type="AlphaFoldDB" id="A0A8J2SG21"/>
<organism evidence="2 3">
    <name type="scientific">Pelagomonas calceolata</name>
    <dbReference type="NCBI Taxonomy" id="35677"/>
    <lineage>
        <taxon>Eukaryota</taxon>
        <taxon>Sar</taxon>
        <taxon>Stramenopiles</taxon>
        <taxon>Ochrophyta</taxon>
        <taxon>Pelagophyceae</taxon>
        <taxon>Pelagomonadales</taxon>
        <taxon>Pelagomonadaceae</taxon>
        <taxon>Pelagomonas</taxon>
    </lineage>
</organism>
<name>A0A8J2SG21_9STRA</name>
<feature type="region of interest" description="Disordered" evidence="1">
    <location>
        <begin position="1"/>
        <end position="25"/>
    </location>
</feature>
<evidence type="ECO:0000256" key="1">
    <source>
        <dbReference type="SAM" id="MobiDB-lite"/>
    </source>
</evidence>
<sequence>RDEAAALGQRHAELPGVEHHPRRGRRRAVVVGRVADEGHARGGQVRAELVPPPRVRRQGHLRARDAPVAARRERADARRRRLGARAADAHAEAVARRERVVDREGPSHDARDDAEVRLPRRPVLEGAARRRRRPRVQGSQQEARGAVVEAVAIFDRRVGKPRARQRIHRHTIVQAVHPHVRRLAQHRVVLCPKQHARRAGLDRCGCAAPRHRTTLRP</sequence>
<keyword evidence="3" id="KW-1185">Reference proteome</keyword>
<dbReference type="Proteomes" id="UP000789595">
    <property type="component" value="Unassembled WGS sequence"/>
</dbReference>
<comment type="caution">
    <text evidence="2">The sequence shown here is derived from an EMBL/GenBank/DDBJ whole genome shotgun (WGS) entry which is preliminary data.</text>
</comment>
<evidence type="ECO:0000313" key="3">
    <source>
        <dbReference type="Proteomes" id="UP000789595"/>
    </source>
</evidence>
<reference evidence="2" key="1">
    <citation type="submission" date="2021-11" db="EMBL/GenBank/DDBJ databases">
        <authorList>
            <consortium name="Genoscope - CEA"/>
            <person name="William W."/>
        </authorList>
    </citation>
    <scope>NUCLEOTIDE SEQUENCE</scope>
</reference>
<dbReference type="EMBL" id="CAKKNE010000002">
    <property type="protein sequence ID" value="CAH0370011.1"/>
    <property type="molecule type" value="Genomic_DNA"/>
</dbReference>
<proteinExistence type="predicted"/>
<feature type="compositionally biased region" description="Basic and acidic residues" evidence="1">
    <location>
        <begin position="10"/>
        <end position="19"/>
    </location>
</feature>
<gene>
    <name evidence="2" type="ORF">PECAL_2P31590</name>
</gene>
<evidence type="ECO:0000313" key="2">
    <source>
        <dbReference type="EMBL" id="CAH0370011.1"/>
    </source>
</evidence>
<accession>A0A8J2SG21</accession>
<feature type="non-terminal residue" evidence="2">
    <location>
        <position position="1"/>
    </location>
</feature>
<protein>
    <submittedName>
        <fullName evidence="2">Uncharacterized protein</fullName>
    </submittedName>
</protein>